<reference evidence="1" key="1">
    <citation type="submission" date="2023-08" db="EMBL/GenBank/DDBJ databases">
        <title>Reference Genome Resource for the Citrus Pathogen Phytophthora citrophthora.</title>
        <authorList>
            <person name="Moller H."/>
            <person name="Coetzee B."/>
            <person name="Rose L.J."/>
            <person name="Van Niekerk J.M."/>
        </authorList>
    </citation>
    <scope>NUCLEOTIDE SEQUENCE</scope>
    <source>
        <strain evidence="1">STE-U-9442</strain>
    </source>
</reference>
<dbReference type="AlphaFoldDB" id="A0AAD9LU35"/>
<accession>A0AAD9LU35</accession>
<keyword evidence="2" id="KW-1185">Reference proteome</keyword>
<organism evidence="1 2">
    <name type="scientific">Phytophthora citrophthora</name>
    <dbReference type="NCBI Taxonomy" id="4793"/>
    <lineage>
        <taxon>Eukaryota</taxon>
        <taxon>Sar</taxon>
        <taxon>Stramenopiles</taxon>
        <taxon>Oomycota</taxon>
        <taxon>Peronosporomycetes</taxon>
        <taxon>Peronosporales</taxon>
        <taxon>Peronosporaceae</taxon>
        <taxon>Phytophthora</taxon>
    </lineage>
</organism>
<evidence type="ECO:0000313" key="1">
    <source>
        <dbReference type="EMBL" id="KAK1946734.1"/>
    </source>
</evidence>
<evidence type="ECO:0000313" key="2">
    <source>
        <dbReference type="Proteomes" id="UP001259832"/>
    </source>
</evidence>
<dbReference type="EMBL" id="JASMQC010000003">
    <property type="protein sequence ID" value="KAK1946734.1"/>
    <property type="molecule type" value="Genomic_DNA"/>
</dbReference>
<proteinExistence type="predicted"/>
<protein>
    <submittedName>
        <fullName evidence="1">Uncharacterized protein</fullName>
    </submittedName>
</protein>
<gene>
    <name evidence="1" type="ORF">P3T76_002286</name>
</gene>
<comment type="caution">
    <text evidence="1">The sequence shown here is derived from an EMBL/GenBank/DDBJ whole genome shotgun (WGS) entry which is preliminary data.</text>
</comment>
<sequence>MARVDSNMTHLPRILRVDCNGIVCHTTKITKAHTVIKLVAPMNGKIKKLVVSATNVYGHVLKCGGCYGKSMRGKNYDNVVSKVDLGYGSDIAIQFVKASMHGTMTVAIFSLTCEQEDSLVALIQRKS</sequence>
<name>A0AAD9LU35_9STRA</name>
<dbReference type="Proteomes" id="UP001259832">
    <property type="component" value="Unassembled WGS sequence"/>
</dbReference>